<dbReference type="InterPro" id="IPR003593">
    <property type="entry name" value="AAA+_ATPase"/>
</dbReference>
<dbReference type="Pfam" id="PF06480">
    <property type="entry name" value="FtsH_ext"/>
    <property type="match status" value="1"/>
</dbReference>
<evidence type="ECO:0000313" key="19">
    <source>
        <dbReference type="Proteomes" id="UP000321805"/>
    </source>
</evidence>
<keyword evidence="13 15" id="KW-0472">Membrane</keyword>
<evidence type="ECO:0000256" key="6">
    <source>
        <dbReference type="ARBA" id="ARBA00022723"/>
    </source>
</evidence>
<evidence type="ECO:0000256" key="11">
    <source>
        <dbReference type="ARBA" id="ARBA00022989"/>
    </source>
</evidence>
<comment type="function">
    <text evidence="15">Acts as a processive, ATP-dependent zinc metallopeptidase for both cytoplasmic and membrane proteins. Plays a role in the quality control of integral membrane proteins.</text>
</comment>
<dbReference type="InterPro" id="IPR041569">
    <property type="entry name" value="AAA_lid_3"/>
</dbReference>
<dbReference type="InterPro" id="IPR037219">
    <property type="entry name" value="Peptidase_M41-like"/>
</dbReference>
<feature type="domain" description="AAA+ ATPase" evidence="17">
    <location>
        <begin position="243"/>
        <end position="383"/>
    </location>
</feature>
<feature type="binding site" evidence="15">
    <location>
        <position position="473"/>
    </location>
    <ligand>
        <name>Zn(2+)</name>
        <dbReference type="ChEBI" id="CHEBI:29105"/>
        <note>catalytic</note>
    </ligand>
</feature>
<dbReference type="Pfam" id="PF17862">
    <property type="entry name" value="AAA_lid_3"/>
    <property type="match status" value="1"/>
</dbReference>
<dbReference type="Proteomes" id="UP000321805">
    <property type="component" value="Chromosome"/>
</dbReference>
<evidence type="ECO:0000256" key="1">
    <source>
        <dbReference type="ARBA" id="ARBA00004370"/>
    </source>
</evidence>
<dbReference type="FunFam" id="1.20.58.760:FF:000001">
    <property type="entry name" value="ATP-dependent zinc metalloprotease FtsH"/>
    <property type="match status" value="1"/>
</dbReference>
<feature type="transmembrane region" description="Helical" evidence="15">
    <location>
        <begin position="44"/>
        <end position="62"/>
    </location>
</feature>
<evidence type="ECO:0000256" key="8">
    <source>
        <dbReference type="ARBA" id="ARBA00022801"/>
    </source>
</evidence>
<keyword evidence="8 15" id="KW-0378">Hydrolase</keyword>
<keyword evidence="12 15" id="KW-0482">Metalloprotease</keyword>
<feature type="compositionally biased region" description="Polar residues" evidence="16">
    <location>
        <begin position="669"/>
        <end position="678"/>
    </location>
</feature>
<feature type="binding site" evidence="15">
    <location>
        <position position="477"/>
    </location>
    <ligand>
        <name>Zn(2+)</name>
        <dbReference type="ChEBI" id="CHEBI:29105"/>
        <note>catalytic</note>
    </ligand>
</feature>
<keyword evidence="11 15" id="KW-1133">Transmembrane helix</keyword>
<evidence type="ECO:0000256" key="12">
    <source>
        <dbReference type="ARBA" id="ARBA00023049"/>
    </source>
</evidence>
<keyword evidence="10 15" id="KW-0067">ATP-binding</keyword>
<dbReference type="SUPFAM" id="SSF52540">
    <property type="entry name" value="P-loop containing nucleoside triphosphate hydrolases"/>
    <property type="match status" value="1"/>
</dbReference>
<dbReference type="GO" id="GO:0005524">
    <property type="term" value="F:ATP binding"/>
    <property type="evidence" value="ECO:0007669"/>
    <property type="project" value="UniProtKB-UniRule"/>
</dbReference>
<feature type="active site" evidence="15">
    <location>
        <position position="474"/>
    </location>
</feature>
<dbReference type="OrthoDB" id="9809379at2"/>
<protein>
    <recommendedName>
        <fullName evidence="15">ATP-dependent zinc metalloprotease FtsH</fullName>
        <ecNumber evidence="15">3.4.24.-</ecNumber>
    </recommendedName>
</protein>
<dbReference type="Gene3D" id="1.10.8.60">
    <property type="match status" value="1"/>
</dbReference>
<feature type="binding site" evidence="15">
    <location>
        <position position="549"/>
    </location>
    <ligand>
        <name>Zn(2+)</name>
        <dbReference type="ChEBI" id="CHEBI:29105"/>
        <note>catalytic</note>
    </ligand>
</feature>
<dbReference type="PANTHER" id="PTHR23076:SF97">
    <property type="entry name" value="ATP-DEPENDENT ZINC METALLOPROTEASE YME1L1"/>
    <property type="match status" value="1"/>
</dbReference>
<comment type="subunit">
    <text evidence="15">Homohexamer.</text>
</comment>
<evidence type="ECO:0000256" key="10">
    <source>
        <dbReference type="ARBA" id="ARBA00022840"/>
    </source>
</evidence>
<dbReference type="GO" id="GO:0016887">
    <property type="term" value="F:ATP hydrolysis activity"/>
    <property type="evidence" value="ECO:0007669"/>
    <property type="project" value="UniProtKB-UniRule"/>
</dbReference>
<dbReference type="InterPro" id="IPR011546">
    <property type="entry name" value="Pept_M41_FtsH_extracell"/>
</dbReference>
<proteinExistence type="inferred from homology"/>
<dbReference type="GO" id="GO:0030163">
    <property type="term" value="P:protein catabolic process"/>
    <property type="evidence" value="ECO:0007669"/>
    <property type="project" value="UniProtKB-UniRule"/>
</dbReference>
<dbReference type="InterPro" id="IPR000642">
    <property type="entry name" value="Peptidase_M41"/>
</dbReference>
<organism evidence="18 19">
    <name type="scientific">Baekduia soli</name>
    <dbReference type="NCBI Taxonomy" id="496014"/>
    <lineage>
        <taxon>Bacteria</taxon>
        <taxon>Bacillati</taxon>
        <taxon>Actinomycetota</taxon>
        <taxon>Thermoleophilia</taxon>
        <taxon>Solirubrobacterales</taxon>
        <taxon>Baekduiaceae</taxon>
        <taxon>Baekduia</taxon>
    </lineage>
</organism>
<comment type="similarity">
    <text evidence="2 15">In the C-terminal section; belongs to the peptidase M41 family.</text>
</comment>
<dbReference type="FunFam" id="3.40.50.300:FF:000001">
    <property type="entry name" value="ATP-dependent zinc metalloprotease FtsH"/>
    <property type="match status" value="1"/>
</dbReference>
<dbReference type="HAMAP" id="MF_01458">
    <property type="entry name" value="FtsH"/>
    <property type="match status" value="1"/>
</dbReference>
<dbReference type="PANTHER" id="PTHR23076">
    <property type="entry name" value="METALLOPROTEASE M41 FTSH"/>
    <property type="match status" value="1"/>
</dbReference>
<reference evidence="18 19" key="1">
    <citation type="journal article" date="2018" name="J. Microbiol.">
        <title>Baekduia soli gen. nov., sp. nov., a novel bacterium isolated from the soil of Baekdu Mountain and proposal of a novel family name, Baekduiaceae fam. nov.</title>
        <authorList>
            <person name="An D.S."/>
            <person name="Siddiqi M.Z."/>
            <person name="Kim K.H."/>
            <person name="Yu H.S."/>
            <person name="Im W.T."/>
        </authorList>
    </citation>
    <scope>NUCLEOTIDE SEQUENCE [LARGE SCALE GENOMIC DNA]</scope>
    <source>
        <strain evidence="18 19">BR7-21</strain>
    </source>
</reference>
<comment type="subcellular location">
    <subcellularLocation>
        <location evidence="15">Cell membrane</location>
        <topology evidence="15">Multi-pass membrane protein</topology>
        <orientation evidence="15">Cytoplasmic side</orientation>
    </subcellularLocation>
    <subcellularLocation>
        <location evidence="1">Membrane</location>
    </subcellularLocation>
</comment>
<feature type="transmembrane region" description="Helical" evidence="15">
    <location>
        <begin position="155"/>
        <end position="177"/>
    </location>
</feature>
<evidence type="ECO:0000256" key="9">
    <source>
        <dbReference type="ARBA" id="ARBA00022833"/>
    </source>
</evidence>
<dbReference type="SMART" id="SM00382">
    <property type="entry name" value="AAA"/>
    <property type="match status" value="1"/>
</dbReference>
<evidence type="ECO:0000313" key="18">
    <source>
        <dbReference type="EMBL" id="QEC46210.1"/>
    </source>
</evidence>
<dbReference type="SUPFAM" id="SSF140990">
    <property type="entry name" value="FtsH protease domain-like"/>
    <property type="match status" value="1"/>
</dbReference>
<dbReference type="InterPro" id="IPR027417">
    <property type="entry name" value="P-loop_NTPase"/>
</dbReference>
<comment type="similarity">
    <text evidence="14 15">In the central section; belongs to the AAA ATPase family.</text>
</comment>
<dbReference type="FunFam" id="1.10.8.60:FF:000001">
    <property type="entry name" value="ATP-dependent zinc metalloprotease FtsH"/>
    <property type="match status" value="1"/>
</dbReference>
<gene>
    <name evidence="18" type="primary">hflB</name>
    <name evidence="15" type="synonym">ftsH</name>
    <name evidence="18" type="ORF">FSW04_00575</name>
</gene>
<name>A0A5B8TZQ4_9ACTN</name>
<dbReference type="EMBL" id="CP042430">
    <property type="protein sequence ID" value="QEC46210.1"/>
    <property type="molecule type" value="Genomic_DNA"/>
</dbReference>
<dbReference type="InterPro" id="IPR005936">
    <property type="entry name" value="FtsH"/>
</dbReference>
<dbReference type="Pfam" id="PF00004">
    <property type="entry name" value="AAA"/>
    <property type="match status" value="1"/>
</dbReference>
<dbReference type="AlphaFoldDB" id="A0A5B8TZQ4"/>
<dbReference type="Gene3D" id="3.30.720.210">
    <property type="match status" value="1"/>
</dbReference>
<dbReference type="GO" id="GO:0004222">
    <property type="term" value="F:metalloendopeptidase activity"/>
    <property type="evidence" value="ECO:0007669"/>
    <property type="project" value="InterPro"/>
</dbReference>
<keyword evidence="4 15" id="KW-0645">Protease</keyword>
<evidence type="ECO:0000256" key="5">
    <source>
        <dbReference type="ARBA" id="ARBA00022692"/>
    </source>
</evidence>
<dbReference type="GO" id="GO:0005886">
    <property type="term" value="C:plasma membrane"/>
    <property type="evidence" value="ECO:0007669"/>
    <property type="project" value="UniProtKB-SubCell"/>
</dbReference>
<keyword evidence="19" id="KW-1185">Reference proteome</keyword>
<dbReference type="KEGG" id="bsol:FSW04_00575"/>
<dbReference type="EC" id="3.4.24.-" evidence="15"/>
<feature type="region of interest" description="Disordered" evidence="16">
    <location>
        <begin position="641"/>
        <end position="678"/>
    </location>
</feature>
<dbReference type="GO" id="GO:0006508">
    <property type="term" value="P:proteolysis"/>
    <property type="evidence" value="ECO:0007669"/>
    <property type="project" value="UniProtKB-KW"/>
</dbReference>
<dbReference type="Gene3D" id="3.40.50.300">
    <property type="entry name" value="P-loop containing nucleotide triphosphate hydrolases"/>
    <property type="match status" value="1"/>
</dbReference>
<feature type="region of interest" description="Disordered" evidence="16">
    <location>
        <begin position="1"/>
        <end position="38"/>
    </location>
</feature>
<dbReference type="Gene3D" id="1.20.58.760">
    <property type="entry name" value="Peptidase M41"/>
    <property type="match status" value="1"/>
</dbReference>
<dbReference type="CDD" id="cd19501">
    <property type="entry name" value="RecA-like_FtsH"/>
    <property type="match status" value="1"/>
</dbReference>
<keyword evidence="3 15" id="KW-1003">Cell membrane</keyword>
<evidence type="ECO:0000256" key="3">
    <source>
        <dbReference type="ARBA" id="ARBA00022475"/>
    </source>
</evidence>
<evidence type="ECO:0000256" key="7">
    <source>
        <dbReference type="ARBA" id="ARBA00022741"/>
    </source>
</evidence>
<dbReference type="InterPro" id="IPR003959">
    <property type="entry name" value="ATPase_AAA_core"/>
</dbReference>
<sequence length="678" mass="73224">MPPDPDPPRRRDDRQPTPWKVEGAPETKKQGPMGMPRPPGGRRFLYFVVGLLVLNFIFASLVPSKPSRATVPYTQFLTQVDKGNVAELTSQGDKIEGTFKTKVTPEKFNGKQDKPNTRFSTLRPALAPANDPLLSELRAKGVVVNAKPLDSGRSFIADLLLFFGPTLLLVALFVFMARRAAASGGMGGLGGLGRSRAKRYDSADQTRTTFADVAGIDEAEDELEEVVDFLKNPEKYRTLGAMIPKGVLLSGQPGTGKTLLARAVAGEADVPFFSISASEFIEMVVGVGASRVRDLFTQAKAAAPSIIFIDELDAIGRQRGGGASLGGHDEREQTLNQILTEMDGFTGSEGVIVLASTNRPDVLDSALLRPGRFDRRVTVNPPDVVGREKILQVHTRSVPLDDDVDLKGLAATTPGMVGADLRNLVNEAALLAAKNGHPKVTSGDFYNAFEKIVLGTERRITLSHEERERTAYHEGGHALLGMLEPGADPVRKVSIVPRGRALGVTFQSPENDRYGYDTAYLLGRITGALGGRAAEEIVYGSVTTGAESDLEQVTHIARSMVGRWGMSDVIGLVSVMPPAGEQVYPGTDPSSEATRELIDREVRRIIEECYGRAVEQLREHRDRLDSLAAALLERETLDENDAYRAAGFERGSAPGDRPPHGLLKEPSNADATPSSDLV</sequence>
<feature type="binding site" evidence="15">
    <location>
        <begin position="251"/>
        <end position="258"/>
    </location>
    <ligand>
        <name>ATP</name>
        <dbReference type="ChEBI" id="CHEBI:30616"/>
    </ligand>
</feature>
<evidence type="ECO:0000256" key="14">
    <source>
        <dbReference type="ARBA" id="ARBA00061570"/>
    </source>
</evidence>
<dbReference type="GO" id="GO:0004176">
    <property type="term" value="F:ATP-dependent peptidase activity"/>
    <property type="evidence" value="ECO:0007669"/>
    <property type="project" value="InterPro"/>
</dbReference>
<keyword evidence="9 15" id="KW-0862">Zinc</keyword>
<dbReference type="NCBIfam" id="TIGR01241">
    <property type="entry name" value="FtsH_fam"/>
    <property type="match status" value="1"/>
</dbReference>
<dbReference type="GO" id="GO:0008270">
    <property type="term" value="F:zinc ion binding"/>
    <property type="evidence" value="ECO:0007669"/>
    <property type="project" value="UniProtKB-UniRule"/>
</dbReference>
<evidence type="ECO:0000256" key="13">
    <source>
        <dbReference type="ARBA" id="ARBA00023136"/>
    </source>
</evidence>
<accession>A0A5B8TZQ4</accession>
<keyword evidence="5 15" id="KW-0812">Transmembrane</keyword>
<evidence type="ECO:0000256" key="16">
    <source>
        <dbReference type="SAM" id="MobiDB-lite"/>
    </source>
</evidence>
<evidence type="ECO:0000256" key="2">
    <source>
        <dbReference type="ARBA" id="ARBA00010044"/>
    </source>
</evidence>
<evidence type="ECO:0000259" key="17">
    <source>
        <dbReference type="SMART" id="SM00382"/>
    </source>
</evidence>
<evidence type="ECO:0000256" key="15">
    <source>
        <dbReference type="HAMAP-Rule" id="MF_01458"/>
    </source>
</evidence>
<evidence type="ECO:0000256" key="4">
    <source>
        <dbReference type="ARBA" id="ARBA00022670"/>
    </source>
</evidence>
<dbReference type="Pfam" id="PF01434">
    <property type="entry name" value="Peptidase_M41"/>
    <property type="match status" value="1"/>
</dbReference>
<comment type="cofactor">
    <cofactor evidence="15">
        <name>Zn(2+)</name>
        <dbReference type="ChEBI" id="CHEBI:29105"/>
    </cofactor>
    <text evidence="15">Binds 1 zinc ion per subunit.</text>
</comment>
<keyword evidence="7 15" id="KW-0547">Nucleotide-binding</keyword>
<feature type="compositionally biased region" description="Basic and acidic residues" evidence="16">
    <location>
        <begin position="1"/>
        <end position="15"/>
    </location>
</feature>
<keyword evidence="6 15" id="KW-0479">Metal-binding</keyword>
<dbReference type="RefSeq" id="WP_146915169.1">
    <property type="nucleotide sequence ID" value="NZ_CP042430.1"/>
</dbReference>